<keyword evidence="1 3" id="KW-0378">Hydrolase</keyword>
<reference evidence="3 4" key="1">
    <citation type="journal article" date="2019" name="Fungal Biol. Biotechnol.">
        <title>Draft genome sequence of fastidious pathogen Ceratobasidium theobromae, which causes vascular-streak dieback in Theobroma cacao.</title>
        <authorList>
            <person name="Ali S.S."/>
            <person name="Asman A."/>
            <person name="Shao J."/>
            <person name="Firmansyah A.P."/>
            <person name="Susilo A.W."/>
            <person name="Rosmana A."/>
            <person name="McMahon P."/>
            <person name="Junaid M."/>
            <person name="Guest D."/>
            <person name="Kheng T.Y."/>
            <person name="Meinhardt L.W."/>
            <person name="Bailey B.A."/>
        </authorList>
    </citation>
    <scope>NUCLEOTIDE SEQUENCE [LARGE SCALE GENOMIC DNA]</scope>
    <source>
        <strain evidence="3 4">CT2</strain>
    </source>
</reference>
<proteinExistence type="predicted"/>
<dbReference type="Proteomes" id="UP000383932">
    <property type="component" value="Unassembled WGS sequence"/>
</dbReference>
<keyword evidence="4" id="KW-1185">Reference proteome</keyword>
<dbReference type="EMBL" id="SSOP01000301">
    <property type="protein sequence ID" value="KAB5589213.1"/>
    <property type="molecule type" value="Genomic_DNA"/>
</dbReference>
<evidence type="ECO:0000256" key="1">
    <source>
        <dbReference type="ARBA" id="ARBA00022801"/>
    </source>
</evidence>
<protein>
    <submittedName>
        <fullName evidence="3">AB hydrolase superfamily protein</fullName>
    </submittedName>
</protein>
<dbReference type="Pfam" id="PF07859">
    <property type="entry name" value="Abhydrolase_3"/>
    <property type="match status" value="1"/>
</dbReference>
<dbReference type="SUPFAM" id="SSF53474">
    <property type="entry name" value="alpha/beta-Hydrolases"/>
    <property type="match status" value="1"/>
</dbReference>
<dbReference type="PANTHER" id="PTHR48081">
    <property type="entry name" value="AB HYDROLASE SUPERFAMILY PROTEIN C4A8.06C"/>
    <property type="match status" value="1"/>
</dbReference>
<dbReference type="PANTHER" id="PTHR48081:SF8">
    <property type="entry name" value="ALPHA_BETA HYDROLASE FOLD-3 DOMAIN-CONTAINING PROTEIN-RELATED"/>
    <property type="match status" value="1"/>
</dbReference>
<accession>A0A5N5QCG0</accession>
<gene>
    <name evidence="3" type="ORF">CTheo_7341</name>
</gene>
<feature type="domain" description="Alpha/beta hydrolase fold-3" evidence="2">
    <location>
        <begin position="100"/>
        <end position="314"/>
    </location>
</feature>
<dbReference type="Gene3D" id="3.40.50.1820">
    <property type="entry name" value="alpha/beta hydrolase"/>
    <property type="match status" value="1"/>
</dbReference>
<evidence type="ECO:0000313" key="4">
    <source>
        <dbReference type="Proteomes" id="UP000383932"/>
    </source>
</evidence>
<evidence type="ECO:0000259" key="2">
    <source>
        <dbReference type="Pfam" id="PF07859"/>
    </source>
</evidence>
<dbReference type="InterPro" id="IPR029058">
    <property type="entry name" value="AB_hydrolase_fold"/>
</dbReference>
<dbReference type="AlphaFoldDB" id="A0A5N5QCG0"/>
<dbReference type="OrthoDB" id="408631at2759"/>
<dbReference type="InterPro" id="IPR050300">
    <property type="entry name" value="GDXG_lipolytic_enzyme"/>
</dbReference>
<dbReference type="InterPro" id="IPR013094">
    <property type="entry name" value="AB_hydrolase_3"/>
</dbReference>
<sequence length="346" mass="38558">MSDSPGVNPPDGVTVIPKQYFDRLDPEYRAFILSQPEVSWTPLHKIGWNPDIRNTPKTSIPGMAEPVAVGSTNRFDLGRFSILALTPEGQAPPNGWPVFIHAHGGGWIIGDDRTEESLITRTCVDVKCIVISVDYRLAPENPFPAALEDVWDTLLWVRKEGPSKLNVNRNRIAVGGYSAGGCLAAIVSQRAALSQPPIPIVGQVLQMPCVDVTPTDDPESWTYSMREYAEVPGLWTQDVLFSRDMYIPNVLDRTHPDASPLLQARDEAFKNLAPAWISVAELDTIRAEGENYTKKLQEKGVPVKLKTYFGAAHLTLRADGVSTFYNKPQHHTYHDPFFRFVKSHEE</sequence>
<evidence type="ECO:0000313" key="3">
    <source>
        <dbReference type="EMBL" id="KAB5589213.1"/>
    </source>
</evidence>
<dbReference type="GO" id="GO:0016787">
    <property type="term" value="F:hydrolase activity"/>
    <property type="evidence" value="ECO:0007669"/>
    <property type="project" value="UniProtKB-KW"/>
</dbReference>
<comment type="caution">
    <text evidence="3">The sequence shown here is derived from an EMBL/GenBank/DDBJ whole genome shotgun (WGS) entry which is preliminary data.</text>
</comment>
<name>A0A5N5QCG0_9AGAM</name>
<organism evidence="3 4">
    <name type="scientific">Ceratobasidium theobromae</name>
    <dbReference type="NCBI Taxonomy" id="1582974"/>
    <lineage>
        <taxon>Eukaryota</taxon>
        <taxon>Fungi</taxon>
        <taxon>Dikarya</taxon>
        <taxon>Basidiomycota</taxon>
        <taxon>Agaricomycotina</taxon>
        <taxon>Agaricomycetes</taxon>
        <taxon>Cantharellales</taxon>
        <taxon>Ceratobasidiaceae</taxon>
        <taxon>Ceratobasidium</taxon>
    </lineage>
</organism>